<evidence type="ECO:0000313" key="1">
    <source>
        <dbReference type="EMBL" id="GLI37360.1"/>
    </source>
</evidence>
<dbReference type="Proteomes" id="UP001144352">
    <property type="component" value="Unassembled WGS sequence"/>
</dbReference>
<name>A0A9W6FYV2_9BACT</name>
<reference evidence="1" key="1">
    <citation type="submission" date="2022-12" db="EMBL/GenBank/DDBJ databases">
        <title>Reference genome sequencing for broad-spectrum identification of bacterial and archaeal isolates by mass spectrometry.</title>
        <authorList>
            <person name="Sekiguchi Y."/>
            <person name="Tourlousse D.M."/>
        </authorList>
    </citation>
    <scope>NUCLEOTIDE SEQUENCE</scope>
    <source>
        <strain evidence="1">H2</strain>
    </source>
</reference>
<dbReference type="EMBL" id="BSDS01000001">
    <property type="protein sequence ID" value="GLI37360.1"/>
    <property type="molecule type" value="Genomic_DNA"/>
</dbReference>
<gene>
    <name evidence="1" type="ORF">GHYDROH2_08610</name>
</gene>
<proteinExistence type="predicted"/>
<evidence type="ECO:0000313" key="2">
    <source>
        <dbReference type="Proteomes" id="UP001144352"/>
    </source>
</evidence>
<sequence>MSDSLRHGAESGLKYVDAINAGVVSNSDTYGQGTTGYQAEEMLALWCGKLL</sequence>
<protein>
    <submittedName>
        <fullName evidence="1">Uncharacterized protein</fullName>
    </submittedName>
</protein>
<comment type="caution">
    <text evidence="1">The sequence shown here is derived from an EMBL/GenBank/DDBJ whole genome shotgun (WGS) entry which is preliminary data.</text>
</comment>
<organism evidence="1 2">
    <name type="scientific">Geobacter hydrogenophilus</name>
    <dbReference type="NCBI Taxonomy" id="40983"/>
    <lineage>
        <taxon>Bacteria</taxon>
        <taxon>Pseudomonadati</taxon>
        <taxon>Thermodesulfobacteriota</taxon>
        <taxon>Desulfuromonadia</taxon>
        <taxon>Geobacterales</taxon>
        <taxon>Geobacteraceae</taxon>
        <taxon>Geobacter</taxon>
    </lineage>
</organism>
<accession>A0A9W6FYV2</accession>
<dbReference type="AlphaFoldDB" id="A0A9W6FYV2"/>
<keyword evidence="2" id="KW-1185">Reference proteome</keyword>